<gene>
    <name evidence="2" type="ORF">CLUMA_CG016478</name>
</gene>
<feature type="compositionally biased region" description="Basic and acidic residues" evidence="1">
    <location>
        <begin position="320"/>
        <end position="331"/>
    </location>
</feature>
<feature type="compositionally biased region" description="Polar residues" evidence="1">
    <location>
        <begin position="938"/>
        <end position="954"/>
    </location>
</feature>
<evidence type="ECO:0000313" key="2">
    <source>
        <dbReference type="EMBL" id="CRL03240.1"/>
    </source>
</evidence>
<dbReference type="EMBL" id="CVRI01000059">
    <property type="protein sequence ID" value="CRL03240.1"/>
    <property type="molecule type" value="Genomic_DNA"/>
</dbReference>
<sequence>MGKSKKTRWRTFEISESQDETQTNGNDVKINGSESDSISSGTSQKYSQILGDHHTNSATHQSNRNSSSQNIYKPRGYNNKENFYNQRSGGGRSAVHRSWQRGGNYRNSSTNERDRKPDEHDSNGINDVKVNSSSEPIKFNEDEYTRITTPRQDVLFKKGYLSRMNNNKTASNLSATVNSTESTAASSTITTSDPDSSVSTLSPATTPSMDYGNMDPMEYAPMYYSGYYDENGLLVIPMYNGYNYYPQNGSTATSPVFLMSYPYQYDPFFMTPSGMHPVNGDDEDDVEKTESDGAKENNHEENQNGARTSSSSEDGASSNHDGETKDEKIDVGEKIVTTCDDELKETNNSDGKQHFPIYPNELNGFIYPTYPNGYYNNFYYYNGAPVNRPPKMRRRKRFLNSRNPHHQQHPRSNETTTDYSDDDNNMPQNKKYYPRYHNGWSYHNGFNNHHNGKFQRFHYDQNANQTPQEYHLNVDVQEFYPRFQLANKESESENSKVNCGDEPTAVESEQKEKTAISTTKPPKADTPNVVIKSSHLMKSSAGRTSKKEIIEGIKSMEEQNIDLMASKHQKSFNNANKKDEWNVIKKGKKVKVAKDIQNEFSSSDVVQHEDDVNDKKDKIEETKIDTIITKTVTSSAVVEPTKKTSTAPAKSKKSKNKNKKKKSHMSLKQDGFEIIEPEFKSSTVEVIVDKTPELSDEEETAVESVEEVTDNVVLNNLEINQEIVVVVDETKETENNENEEVADEVEVEKFEVQEHEKIDNSSNDLEKEVEKVKDDDDVVIDIRDEDICCRMESVKELSTAATKKVDEVVDVSKSIVEVERKTNSDLFLDSQYFNDRSNIVDLERDLMENLRLLDDEIDIKSPIINPLYDFPITSAVQKWLQAKQHESFENLFHVQNLKKLCELLGNDEEEDETASDISEKEAKSESDSDYASDFHAKTNGNSPTCSTHAKGSSTKCNKLIAKESFCALM</sequence>
<feature type="compositionally biased region" description="Polar residues" evidence="1">
    <location>
        <begin position="56"/>
        <end position="71"/>
    </location>
</feature>
<feature type="compositionally biased region" description="Low complexity" evidence="1">
    <location>
        <begin position="185"/>
        <end position="202"/>
    </location>
</feature>
<feature type="region of interest" description="Disordered" evidence="1">
    <location>
        <begin position="487"/>
        <end position="527"/>
    </location>
</feature>
<feature type="compositionally biased region" description="Basic and acidic residues" evidence="1">
    <location>
        <begin position="111"/>
        <end position="122"/>
    </location>
</feature>
<feature type="region of interest" description="Disordered" evidence="1">
    <location>
        <begin position="636"/>
        <end position="667"/>
    </location>
</feature>
<protein>
    <submittedName>
        <fullName evidence="2">CLUMA_CG016478, isoform A</fullName>
    </submittedName>
</protein>
<feature type="compositionally biased region" description="Basic and acidic residues" evidence="1">
    <location>
        <begin position="917"/>
        <end position="936"/>
    </location>
</feature>
<proteinExistence type="predicted"/>
<accession>A0A1J1IT01</accession>
<reference evidence="2 3" key="1">
    <citation type="submission" date="2015-04" db="EMBL/GenBank/DDBJ databases">
        <authorList>
            <person name="Syromyatnikov M.Y."/>
            <person name="Popov V.N."/>
        </authorList>
    </citation>
    <scope>NUCLEOTIDE SEQUENCE [LARGE SCALE GENOMIC DNA]</scope>
</reference>
<evidence type="ECO:0000313" key="3">
    <source>
        <dbReference type="Proteomes" id="UP000183832"/>
    </source>
</evidence>
<feature type="compositionally biased region" description="Polar residues" evidence="1">
    <location>
        <begin position="123"/>
        <end position="135"/>
    </location>
</feature>
<name>A0A1J1IT01_9DIPT</name>
<feature type="region of interest" description="Disordered" evidence="1">
    <location>
        <begin position="1"/>
        <end position="136"/>
    </location>
</feature>
<feature type="region of interest" description="Disordered" evidence="1">
    <location>
        <begin position="274"/>
        <end position="331"/>
    </location>
</feature>
<feature type="compositionally biased region" description="Polar residues" evidence="1">
    <location>
        <begin position="303"/>
        <end position="319"/>
    </location>
</feature>
<dbReference type="AlphaFoldDB" id="A0A1J1IT01"/>
<dbReference type="Proteomes" id="UP000183832">
    <property type="component" value="Unassembled WGS sequence"/>
</dbReference>
<organism evidence="2 3">
    <name type="scientific">Clunio marinus</name>
    <dbReference type="NCBI Taxonomy" id="568069"/>
    <lineage>
        <taxon>Eukaryota</taxon>
        <taxon>Metazoa</taxon>
        <taxon>Ecdysozoa</taxon>
        <taxon>Arthropoda</taxon>
        <taxon>Hexapoda</taxon>
        <taxon>Insecta</taxon>
        <taxon>Pterygota</taxon>
        <taxon>Neoptera</taxon>
        <taxon>Endopterygota</taxon>
        <taxon>Diptera</taxon>
        <taxon>Nematocera</taxon>
        <taxon>Chironomoidea</taxon>
        <taxon>Chironomidae</taxon>
        <taxon>Clunio</taxon>
    </lineage>
</organism>
<feature type="compositionally biased region" description="Low complexity" evidence="1">
    <location>
        <begin position="33"/>
        <end position="43"/>
    </location>
</feature>
<feature type="compositionally biased region" description="Basic residues" evidence="1">
    <location>
        <begin position="650"/>
        <end position="665"/>
    </location>
</feature>
<evidence type="ECO:0000256" key="1">
    <source>
        <dbReference type="SAM" id="MobiDB-lite"/>
    </source>
</evidence>
<feature type="compositionally biased region" description="Basic and acidic residues" evidence="1">
    <location>
        <begin position="288"/>
        <end position="302"/>
    </location>
</feature>
<keyword evidence="3" id="KW-1185">Reference proteome</keyword>
<dbReference type="OrthoDB" id="8197936at2759"/>
<feature type="region of interest" description="Disordered" evidence="1">
    <location>
        <begin position="909"/>
        <end position="954"/>
    </location>
</feature>
<feature type="region of interest" description="Disordered" evidence="1">
    <location>
        <begin position="401"/>
        <end position="432"/>
    </location>
</feature>
<feature type="region of interest" description="Disordered" evidence="1">
    <location>
        <begin position="185"/>
        <end position="209"/>
    </location>
</feature>